<feature type="region of interest" description="Disordered" evidence="4">
    <location>
        <begin position="82"/>
        <end position="124"/>
    </location>
</feature>
<dbReference type="InterPro" id="IPR001926">
    <property type="entry name" value="TrpB-like_PALP"/>
</dbReference>
<dbReference type="Proteomes" id="UP000314986">
    <property type="component" value="Unassembled WGS sequence"/>
</dbReference>
<feature type="compositionally biased region" description="Polar residues" evidence="4">
    <location>
        <begin position="115"/>
        <end position="124"/>
    </location>
</feature>
<sequence>MSGCDFLTGIGCHVVVPASAAECKKSAIRGYGAVVVECEPSDQSRAEVACRTVRETAGVLIHPNQDPLVIAGQGTIGLEILQQVHPNPTATPQPHSNTPTPQQHPNPTATPQPHSNAPTPQQRP</sequence>
<feature type="domain" description="Tryptophan synthase beta chain-like PALP" evidence="5">
    <location>
        <begin position="7"/>
        <end position="90"/>
    </location>
</feature>
<evidence type="ECO:0000259" key="5">
    <source>
        <dbReference type="Pfam" id="PF00291"/>
    </source>
</evidence>
<evidence type="ECO:0000256" key="3">
    <source>
        <dbReference type="ARBA" id="ARBA00022898"/>
    </source>
</evidence>
<keyword evidence="7" id="KW-1185">Reference proteome</keyword>
<proteinExistence type="inferred from homology"/>
<dbReference type="InterPro" id="IPR036052">
    <property type="entry name" value="TrpB-like_PALP_sf"/>
</dbReference>
<evidence type="ECO:0000313" key="6">
    <source>
        <dbReference type="Ensembl" id="ENSCMIP00000010825.1"/>
    </source>
</evidence>
<dbReference type="PANTHER" id="PTHR43050:SF1">
    <property type="entry name" value="SERINE RACEMASE"/>
    <property type="match status" value="1"/>
</dbReference>
<reference evidence="6" key="5">
    <citation type="submission" date="2025-09" db="UniProtKB">
        <authorList>
            <consortium name="Ensembl"/>
        </authorList>
    </citation>
    <scope>IDENTIFICATION</scope>
</reference>
<protein>
    <recommendedName>
        <fullName evidence="5">Tryptophan synthase beta chain-like PALP domain-containing protein</fullName>
    </recommendedName>
</protein>
<dbReference type="Gene3D" id="3.40.50.1100">
    <property type="match status" value="1"/>
</dbReference>
<comment type="cofactor">
    <cofactor evidence="1">
        <name>pyridoxal 5'-phosphate</name>
        <dbReference type="ChEBI" id="CHEBI:597326"/>
    </cofactor>
</comment>
<comment type="similarity">
    <text evidence="2">Belongs to the serine/threonine dehydratase family.</text>
</comment>
<dbReference type="GO" id="GO:0000287">
    <property type="term" value="F:magnesium ion binding"/>
    <property type="evidence" value="ECO:0007669"/>
    <property type="project" value="TreeGrafter"/>
</dbReference>
<dbReference type="SUPFAM" id="SSF53686">
    <property type="entry name" value="Tryptophan synthase beta subunit-like PLP-dependent enzymes"/>
    <property type="match status" value="1"/>
</dbReference>
<keyword evidence="3" id="KW-0663">Pyridoxal phosphate</keyword>
<evidence type="ECO:0000256" key="1">
    <source>
        <dbReference type="ARBA" id="ARBA00001933"/>
    </source>
</evidence>
<dbReference type="PANTHER" id="PTHR43050">
    <property type="entry name" value="SERINE / THREONINE RACEMASE FAMILY MEMBER"/>
    <property type="match status" value="1"/>
</dbReference>
<dbReference type="GO" id="GO:0005524">
    <property type="term" value="F:ATP binding"/>
    <property type="evidence" value="ECO:0007669"/>
    <property type="project" value="TreeGrafter"/>
</dbReference>
<dbReference type="GeneTree" id="ENSGT00550000075026"/>
<evidence type="ECO:0000256" key="4">
    <source>
        <dbReference type="SAM" id="MobiDB-lite"/>
    </source>
</evidence>
<evidence type="ECO:0000313" key="7">
    <source>
        <dbReference type="Proteomes" id="UP000314986"/>
    </source>
</evidence>
<evidence type="ECO:0000256" key="2">
    <source>
        <dbReference type="ARBA" id="ARBA00010869"/>
    </source>
</evidence>
<dbReference type="GO" id="GO:0030378">
    <property type="term" value="F:serine racemase activity"/>
    <property type="evidence" value="ECO:0007669"/>
    <property type="project" value="TreeGrafter"/>
</dbReference>
<reference evidence="6" key="4">
    <citation type="submission" date="2025-08" db="UniProtKB">
        <authorList>
            <consortium name="Ensembl"/>
        </authorList>
    </citation>
    <scope>IDENTIFICATION</scope>
</reference>
<accession>A0A4W3H642</accession>
<dbReference type="STRING" id="7868.ENSCMIP00000010825"/>
<dbReference type="GO" id="GO:0030170">
    <property type="term" value="F:pyridoxal phosphate binding"/>
    <property type="evidence" value="ECO:0007669"/>
    <property type="project" value="TreeGrafter"/>
</dbReference>
<reference evidence="7" key="1">
    <citation type="journal article" date="2006" name="Science">
        <title>Ancient noncoding elements conserved in the human genome.</title>
        <authorList>
            <person name="Venkatesh B."/>
            <person name="Kirkness E.F."/>
            <person name="Loh Y.H."/>
            <person name="Halpern A.L."/>
            <person name="Lee A.P."/>
            <person name="Johnson J."/>
            <person name="Dandona N."/>
            <person name="Viswanathan L.D."/>
            <person name="Tay A."/>
            <person name="Venter J.C."/>
            <person name="Strausberg R.L."/>
            <person name="Brenner S."/>
        </authorList>
    </citation>
    <scope>NUCLEOTIDE SEQUENCE [LARGE SCALE GENOMIC DNA]</scope>
</reference>
<reference evidence="7" key="2">
    <citation type="journal article" date="2007" name="PLoS Biol.">
        <title>Survey sequencing and comparative analysis of the elephant shark (Callorhinchus milii) genome.</title>
        <authorList>
            <person name="Venkatesh B."/>
            <person name="Kirkness E.F."/>
            <person name="Loh Y.H."/>
            <person name="Halpern A.L."/>
            <person name="Lee A.P."/>
            <person name="Johnson J."/>
            <person name="Dandona N."/>
            <person name="Viswanathan L.D."/>
            <person name="Tay A."/>
            <person name="Venter J.C."/>
            <person name="Strausberg R.L."/>
            <person name="Brenner S."/>
        </authorList>
    </citation>
    <scope>NUCLEOTIDE SEQUENCE [LARGE SCALE GENOMIC DNA]</scope>
</reference>
<dbReference type="GO" id="GO:0070179">
    <property type="term" value="P:D-serine biosynthetic process"/>
    <property type="evidence" value="ECO:0007669"/>
    <property type="project" value="TreeGrafter"/>
</dbReference>
<dbReference type="InParanoid" id="A0A4W3H642"/>
<reference evidence="7" key="3">
    <citation type="journal article" date="2014" name="Nature">
        <title>Elephant shark genome provides unique insights into gnathostome evolution.</title>
        <authorList>
            <consortium name="International Elephant Shark Genome Sequencing Consortium"/>
            <person name="Venkatesh B."/>
            <person name="Lee A.P."/>
            <person name="Ravi V."/>
            <person name="Maurya A.K."/>
            <person name="Lian M.M."/>
            <person name="Swann J.B."/>
            <person name="Ohta Y."/>
            <person name="Flajnik M.F."/>
            <person name="Sutoh Y."/>
            <person name="Kasahara M."/>
            <person name="Hoon S."/>
            <person name="Gangu V."/>
            <person name="Roy S.W."/>
            <person name="Irimia M."/>
            <person name="Korzh V."/>
            <person name="Kondrychyn I."/>
            <person name="Lim Z.W."/>
            <person name="Tay B.H."/>
            <person name="Tohari S."/>
            <person name="Kong K.W."/>
            <person name="Ho S."/>
            <person name="Lorente-Galdos B."/>
            <person name="Quilez J."/>
            <person name="Marques-Bonet T."/>
            <person name="Raney B.J."/>
            <person name="Ingham P.W."/>
            <person name="Tay A."/>
            <person name="Hillier L.W."/>
            <person name="Minx P."/>
            <person name="Boehm T."/>
            <person name="Wilson R.K."/>
            <person name="Brenner S."/>
            <person name="Warren W.C."/>
        </authorList>
    </citation>
    <scope>NUCLEOTIDE SEQUENCE [LARGE SCALE GENOMIC DNA]</scope>
</reference>
<dbReference type="GO" id="GO:0003941">
    <property type="term" value="F:L-serine ammonia-lyase activity"/>
    <property type="evidence" value="ECO:0007669"/>
    <property type="project" value="TreeGrafter"/>
</dbReference>
<feature type="compositionally biased region" description="Polar residues" evidence="4">
    <location>
        <begin position="84"/>
        <end position="96"/>
    </location>
</feature>
<name>A0A4W3H642_CALMI</name>
<dbReference type="Pfam" id="PF00291">
    <property type="entry name" value="PALP"/>
    <property type="match status" value="1"/>
</dbReference>
<dbReference type="Ensembl" id="ENSCMIT00000011102.1">
    <property type="protein sequence ID" value="ENSCMIP00000010825.1"/>
    <property type="gene ID" value="ENSCMIG00000005698.1"/>
</dbReference>
<dbReference type="AlphaFoldDB" id="A0A4W3H642"/>
<organism evidence="6 7">
    <name type="scientific">Callorhinchus milii</name>
    <name type="common">Ghost shark</name>
    <dbReference type="NCBI Taxonomy" id="7868"/>
    <lineage>
        <taxon>Eukaryota</taxon>
        <taxon>Metazoa</taxon>
        <taxon>Chordata</taxon>
        <taxon>Craniata</taxon>
        <taxon>Vertebrata</taxon>
        <taxon>Chondrichthyes</taxon>
        <taxon>Holocephali</taxon>
        <taxon>Chimaeriformes</taxon>
        <taxon>Callorhinchidae</taxon>
        <taxon>Callorhinchus</taxon>
    </lineage>
</organism>
<dbReference type="GO" id="GO:0018114">
    <property type="term" value="F:threonine racemase activity"/>
    <property type="evidence" value="ECO:0007669"/>
    <property type="project" value="TreeGrafter"/>
</dbReference>